<evidence type="ECO:0000259" key="5">
    <source>
        <dbReference type="PROSITE" id="PS51635"/>
    </source>
</evidence>
<protein>
    <recommendedName>
        <fullName evidence="5">PNPLA domain-containing protein</fullName>
    </recommendedName>
</protein>
<dbReference type="eggNOG" id="COG1752">
    <property type="taxonomic scope" value="Bacteria"/>
</dbReference>
<dbReference type="EMBL" id="CP003537">
    <property type="protein sequence ID" value="AGH96797.1"/>
    <property type="molecule type" value="Genomic_DNA"/>
</dbReference>
<dbReference type="PROSITE" id="PS51635">
    <property type="entry name" value="PNPLA"/>
    <property type="match status" value="1"/>
</dbReference>
<dbReference type="PATRIC" id="fig|1184267.3.peg.2609"/>
<evidence type="ECO:0000313" key="6">
    <source>
        <dbReference type="EMBL" id="AGH96797.1"/>
    </source>
</evidence>
<feature type="active site" description="Nucleophile" evidence="4">
    <location>
        <position position="70"/>
    </location>
</feature>
<keyword evidence="1 4" id="KW-0378">Hydrolase</keyword>
<dbReference type="InterPro" id="IPR050301">
    <property type="entry name" value="NTE"/>
</dbReference>
<dbReference type="OrthoDB" id="5288380at2"/>
<dbReference type="PANTHER" id="PTHR14226">
    <property type="entry name" value="NEUROPATHY TARGET ESTERASE/SWISS CHEESE D.MELANOGASTER"/>
    <property type="match status" value="1"/>
</dbReference>
<dbReference type="InterPro" id="IPR016035">
    <property type="entry name" value="Acyl_Trfase/lysoPLipase"/>
</dbReference>
<dbReference type="SUPFAM" id="SSF52151">
    <property type="entry name" value="FabD/lysophospholipase-like"/>
    <property type="match status" value="1"/>
</dbReference>
<dbReference type="STRING" id="1184267.A11Q_2581"/>
<feature type="active site" description="Proton acceptor" evidence="4">
    <location>
        <position position="250"/>
    </location>
</feature>
<dbReference type="Gene3D" id="3.40.1090.10">
    <property type="entry name" value="Cytosolic phospholipase A2 catalytic domain"/>
    <property type="match status" value="2"/>
</dbReference>
<dbReference type="GO" id="GO:0016787">
    <property type="term" value="F:hydrolase activity"/>
    <property type="evidence" value="ECO:0007669"/>
    <property type="project" value="UniProtKB-UniRule"/>
</dbReference>
<keyword evidence="7" id="KW-1185">Reference proteome</keyword>
<accession>M4VBM3</accession>
<comment type="caution">
    <text evidence="4">Lacks conserved residue(s) required for the propagation of feature annotation.</text>
</comment>
<dbReference type="GO" id="GO:0016042">
    <property type="term" value="P:lipid catabolic process"/>
    <property type="evidence" value="ECO:0007669"/>
    <property type="project" value="UniProtKB-UniRule"/>
</dbReference>
<sequence length="403" mass="44986">MNIQGKKKIALVLSGGGIKAAAYHIGVCMALQEKGFVFAGGSKELVLQRYPNGDAQNSNKPTIRLYVGSSAGAFVASVLASGKSLESLVTAFQVGFGNSPFYSVPHDERIKPIGYRHLFNLNSKRILSWMPESLMQKSLITGGLEVFLKRGFKLNGLFNTNGVERYLRKYILDENEFSRLGVELYVIATQLNHSRKSIFGPYLESSKNSTTKYIGYSKISEAVAASTSLPPVYAPYPVKKPNGKIIYHYDGEIRDTLSSHVASDHGADLIIASYSMQPYHFNSEVGSLHTFGMPAIVNQALYQVLEQKVARHIQNQKEKKDTYLALKKTCAELNLNASMTEQILGVAREKLSHQPDVDYIYISPRPQNYEMFFADHFSLNPQILEKILRVGFKSGLHVLREYI</sequence>
<dbReference type="AlphaFoldDB" id="M4VBM3"/>
<organism evidence="6 7">
    <name type="scientific">Pseudobdellovibrio exovorus JSS</name>
    <dbReference type="NCBI Taxonomy" id="1184267"/>
    <lineage>
        <taxon>Bacteria</taxon>
        <taxon>Pseudomonadati</taxon>
        <taxon>Bdellovibrionota</taxon>
        <taxon>Bdellovibrionia</taxon>
        <taxon>Bdellovibrionales</taxon>
        <taxon>Pseudobdellovibrionaceae</taxon>
        <taxon>Pseudobdellovibrio</taxon>
    </lineage>
</organism>
<reference evidence="6 7" key="1">
    <citation type="journal article" date="2013" name="ISME J.">
        <title>By their genes ye shall know them: genomic signatures of predatory bacteria.</title>
        <authorList>
            <person name="Pasternak Z."/>
            <person name="Pietrokovski S."/>
            <person name="Rotem O."/>
            <person name="Gophna U."/>
            <person name="Lurie-Weinberger M.N."/>
            <person name="Jurkevitch E."/>
        </authorList>
    </citation>
    <scope>NUCLEOTIDE SEQUENCE [LARGE SCALE GENOMIC DNA]</scope>
    <source>
        <strain evidence="6 7">JSS</strain>
    </source>
</reference>
<dbReference type="RefSeq" id="WP_015471287.1">
    <property type="nucleotide sequence ID" value="NC_020813.1"/>
</dbReference>
<gene>
    <name evidence="6" type="ORF">A11Q_2581</name>
</gene>
<dbReference type="Proteomes" id="UP000012040">
    <property type="component" value="Chromosome"/>
</dbReference>
<dbReference type="InterPro" id="IPR002641">
    <property type="entry name" value="PNPLA_dom"/>
</dbReference>
<evidence type="ECO:0000256" key="2">
    <source>
        <dbReference type="ARBA" id="ARBA00022963"/>
    </source>
</evidence>
<evidence type="ECO:0000256" key="1">
    <source>
        <dbReference type="ARBA" id="ARBA00022801"/>
    </source>
</evidence>
<proteinExistence type="predicted"/>
<evidence type="ECO:0000256" key="4">
    <source>
        <dbReference type="PROSITE-ProRule" id="PRU01161"/>
    </source>
</evidence>
<keyword evidence="2 4" id="KW-0442">Lipid degradation</keyword>
<dbReference type="HOGENOM" id="CLU_743477_0_0_7"/>
<evidence type="ECO:0000256" key="3">
    <source>
        <dbReference type="ARBA" id="ARBA00023098"/>
    </source>
</evidence>
<feature type="domain" description="PNPLA" evidence="5">
    <location>
        <begin position="12"/>
        <end position="263"/>
    </location>
</feature>
<dbReference type="KEGG" id="bex:A11Q_2581"/>
<keyword evidence="3 4" id="KW-0443">Lipid metabolism</keyword>
<dbReference type="PANTHER" id="PTHR14226:SF29">
    <property type="entry name" value="NEUROPATHY TARGET ESTERASE SWS"/>
    <property type="match status" value="1"/>
</dbReference>
<name>M4VBM3_9BACT</name>
<evidence type="ECO:0000313" key="7">
    <source>
        <dbReference type="Proteomes" id="UP000012040"/>
    </source>
</evidence>
<feature type="short sequence motif" description="GXSXG" evidence="4">
    <location>
        <begin position="68"/>
        <end position="72"/>
    </location>
</feature>
<dbReference type="Pfam" id="PF01734">
    <property type="entry name" value="Patatin"/>
    <property type="match status" value="1"/>
</dbReference>